<organism evidence="8 9">
    <name type="scientific">Arthrobacter methylotrophus</name>
    <dbReference type="NCBI Taxonomy" id="121291"/>
    <lineage>
        <taxon>Bacteria</taxon>
        <taxon>Bacillati</taxon>
        <taxon>Actinomycetota</taxon>
        <taxon>Actinomycetes</taxon>
        <taxon>Micrococcales</taxon>
        <taxon>Micrococcaceae</taxon>
        <taxon>Arthrobacter</taxon>
    </lineage>
</organism>
<keyword evidence="2" id="KW-1003">Cell membrane</keyword>
<sequence>MDSSLATWLPVLVLTACLGIWTYSLVDFSRTDGRDMRTFSKEVWIVILILGSVAGGIAWLVGGRPHPPGVQRRSSRPR</sequence>
<comment type="subcellular location">
    <subcellularLocation>
        <location evidence="1">Cell membrane</location>
        <topology evidence="1">Multi-pass membrane protein</topology>
    </subcellularLocation>
</comment>
<dbReference type="Proteomes" id="UP001589536">
    <property type="component" value="Unassembled WGS sequence"/>
</dbReference>
<evidence type="ECO:0000259" key="7">
    <source>
        <dbReference type="Pfam" id="PF13396"/>
    </source>
</evidence>
<gene>
    <name evidence="8" type="ORF">ACFFPI_02385</name>
</gene>
<dbReference type="Pfam" id="PF13396">
    <property type="entry name" value="PLDc_N"/>
    <property type="match status" value="1"/>
</dbReference>
<keyword evidence="3 6" id="KW-0812">Transmembrane</keyword>
<evidence type="ECO:0000313" key="8">
    <source>
        <dbReference type="EMBL" id="MFB9713005.1"/>
    </source>
</evidence>
<dbReference type="EMBL" id="JBHMBH010000006">
    <property type="protein sequence ID" value="MFB9713005.1"/>
    <property type="molecule type" value="Genomic_DNA"/>
</dbReference>
<evidence type="ECO:0000256" key="1">
    <source>
        <dbReference type="ARBA" id="ARBA00004651"/>
    </source>
</evidence>
<feature type="transmembrane region" description="Helical" evidence="6">
    <location>
        <begin position="43"/>
        <end position="62"/>
    </location>
</feature>
<name>A0ABV5UNB2_9MICC</name>
<evidence type="ECO:0000256" key="6">
    <source>
        <dbReference type="SAM" id="Phobius"/>
    </source>
</evidence>
<evidence type="ECO:0000256" key="4">
    <source>
        <dbReference type="ARBA" id="ARBA00022989"/>
    </source>
</evidence>
<reference evidence="8 9" key="1">
    <citation type="submission" date="2024-09" db="EMBL/GenBank/DDBJ databases">
        <authorList>
            <person name="Sun Q."/>
            <person name="Mori K."/>
        </authorList>
    </citation>
    <scope>NUCLEOTIDE SEQUENCE [LARGE SCALE GENOMIC DNA]</scope>
    <source>
        <strain evidence="8 9">JCM 13519</strain>
    </source>
</reference>
<protein>
    <submittedName>
        <fullName evidence="8">PLDc N-terminal domain-containing protein</fullName>
    </submittedName>
</protein>
<evidence type="ECO:0000256" key="3">
    <source>
        <dbReference type="ARBA" id="ARBA00022692"/>
    </source>
</evidence>
<accession>A0ABV5UNB2</accession>
<keyword evidence="4 6" id="KW-1133">Transmembrane helix</keyword>
<dbReference type="RefSeq" id="WP_051423108.1">
    <property type="nucleotide sequence ID" value="NZ_BAABED010000001.1"/>
</dbReference>
<feature type="domain" description="Cardiolipin synthase N-terminal" evidence="7">
    <location>
        <begin position="20"/>
        <end position="64"/>
    </location>
</feature>
<evidence type="ECO:0000256" key="2">
    <source>
        <dbReference type="ARBA" id="ARBA00022475"/>
    </source>
</evidence>
<evidence type="ECO:0000313" key="9">
    <source>
        <dbReference type="Proteomes" id="UP001589536"/>
    </source>
</evidence>
<comment type="caution">
    <text evidence="8">The sequence shown here is derived from an EMBL/GenBank/DDBJ whole genome shotgun (WGS) entry which is preliminary data.</text>
</comment>
<keyword evidence="9" id="KW-1185">Reference proteome</keyword>
<evidence type="ECO:0000256" key="5">
    <source>
        <dbReference type="ARBA" id="ARBA00023136"/>
    </source>
</evidence>
<proteinExistence type="predicted"/>
<dbReference type="InterPro" id="IPR027379">
    <property type="entry name" value="CLS_N"/>
</dbReference>
<keyword evidence="5 6" id="KW-0472">Membrane</keyword>